<feature type="compositionally biased region" description="Basic and acidic residues" evidence="1">
    <location>
        <begin position="16"/>
        <end position="33"/>
    </location>
</feature>
<keyword evidence="3" id="KW-1185">Reference proteome</keyword>
<feature type="compositionally biased region" description="Basic and acidic residues" evidence="1">
    <location>
        <begin position="147"/>
        <end position="157"/>
    </location>
</feature>
<feature type="compositionally biased region" description="Acidic residues" evidence="1">
    <location>
        <begin position="83"/>
        <end position="126"/>
    </location>
</feature>
<dbReference type="AlphaFoldDB" id="A0A7N0T560"/>
<dbReference type="Proteomes" id="UP000594263">
    <property type="component" value="Unplaced"/>
</dbReference>
<protein>
    <recommendedName>
        <fullName evidence="4">Histone chaperone domain-containing protein</fullName>
    </recommendedName>
</protein>
<feature type="compositionally biased region" description="Basic and acidic residues" evidence="1">
    <location>
        <begin position="61"/>
        <end position="82"/>
    </location>
</feature>
<evidence type="ECO:0000256" key="1">
    <source>
        <dbReference type="SAM" id="MobiDB-lite"/>
    </source>
</evidence>
<dbReference type="EnsemblPlants" id="Kaladp0022s0238.1.v1.1">
    <property type="protein sequence ID" value="Kaladp0022s0238.1.v1.1.CDS.1"/>
    <property type="gene ID" value="Kaladp0022s0238.v1.1"/>
</dbReference>
<reference evidence="2" key="1">
    <citation type="submission" date="2021-01" db="UniProtKB">
        <authorList>
            <consortium name="EnsemblPlants"/>
        </authorList>
    </citation>
    <scope>IDENTIFICATION</scope>
</reference>
<feature type="compositionally biased region" description="Acidic residues" evidence="1">
    <location>
        <begin position="48"/>
        <end position="60"/>
    </location>
</feature>
<organism evidence="2 3">
    <name type="scientific">Kalanchoe fedtschenkoi</name>
    <name type="common">Lavender scallops</name>
    <name type="synonym">South American air plant</name>
    <dbReference type="NCBI Taxonomy" id="63787"/>
    <lineage>
        <taxon>Eukaryota</taxon>
        <taxon>Viridiplantae</taxon>
        <taxon>Streptophyta</taxon>
        <taxon>Embryophyta</taxon>
        <taxon>Tracheophyta</taxon>
        <taxon>Spermatophyta</taxon>
        <taxon>Magnoliopsida</taxon>
        <taxon>eudicotyledons</taxon>
        <taxon>Gunneridae</taxon>
        <taxon>Pentapetalae</taxon>
        <taxon>Saxifragales</taxon>
        <taxon>Crassulaceae</taxon>
        <taxon>Kalanchoe</taxon>
    </lineage>
</organism>
<dbReference type="PANTHER" id="PTHR36899:SF3">
    <property type="entry name" value="F13K23.8 PROTEIN"/>
    <property type="match status" value="1"/>
</dbReference>
<name>A0A7N0T560_KALFE</name>
<evidence type="ECO:0000313" key="2">
    <source>
        <dbReference type="EnsemblPlants" id="Kaladp0022s0238.1.v1.1.CDS.1"/>
    </source>
</evidence>
<proteinExistence type="predicted"/>
<evidence type="ECO:0008006" key="4">
    <source>
        <dbReference type="Google" id="ProtNLM"/>
    </source>
</evidence>
<accession>A0A7N0T560</accession>
<sequence>MANVKNDEEECALHSSKRELDASLVDAAHESKKPKTVVEMPVAVGEEVTSEAQEDGDGDAEVDRKGKGFMTRDDKGKGKMVEEEQEEEDDSDVVEEDDDDSSDDDYDSSDGDDSDLSDDPLAEVDLDNILPCRTRRRAMNSGISLGKTEEASTGKDN</sequence>
<dbReference type="PANTHER" id="PTHR36899">
    <property type="entry name" value="OS04G0395700 PROTEIN"/>
    <property type="match status" value="1"/>
</dbReference>
<dbReference type="Gramene" id="Kaladp0022s0238.1.v1.1">
    <property type="protein sequence ID" value="Kaladp0022s0238.1.v1.1.CDS.1"/>
    <property type="gene ID" value="Kaladp0022s0238.v1.1"/>
</dbReference>
<evidence type="ECO:0000313" key="3">
    <source>
        <dbReference type="Proteomes" id="UP000594263"/>
    </source>
</evidence>
<feature type="region of interest" description="Disordered" evidence="1">
    <location>
        <begin position="1"/>
        <end position="157"/>
    </location>
</feature>
<dbReference type="OMA" id="ECALHSS"/>